<protein>
    <submittedName>
        <fullName evidence="1">Uncharacterized protein</fullName>
    </submittedName>
</protein>
<evidence type="ECO:0000313" key="2">
    <source>
        <dbReference type="Proteomes" id="UP000192756"/>
    </source>
</evidence>
<dbReference type="Gene3D" id="2.60.120.200">
    <property type="match status" value="1"/>
</dbReference>
<dbReference type="RefSeq" id="WP_084236884.1">
    <property type="nucleotide sequence ID" value="NZ_FWXT01000001.1"/>
</dbReference>
<keyword evidence="2" id="KW-1185">Reference proteome</keyword>
<sequence>MIRRMMMSSLKNNLAPVLSPIPGWQTDGVNITNVNDFAPSMMEGNAWTDYYIPSGGTGIIRGRSEYAVFGLAAESGEIGYASIDFGVWTNGDKPSTYNDNVSSETGPVAGTIIVQIRLDGSLVHFEYSNDGEATWNPIISPLTQLNIPYYPKITFYDTSERVYDLVGSGYTI</sequence>
<dbReference type="AlphaFoldDB" id="A0A1W1ZB57"/>
<reference evidence="2" key="1">
    <citation type="submission" date="2017-04" db="EMBL/GenBank/DDBJ databases">
        <authorList>
            <person name="Varghese N."/>
            <person name="Submissions S."/>
        </authorList>
    </citation>
    <scope>NUCLEOTIDE SEQUENCE [LARGE SCALE GENOMIC DNA]</scope>
    <source>
        <strain evidence="2">DSM 12126</strain>
    </source>
</reference>
<dbReference type="Proteomes" id="UP000192756">
    <property type="component" value="Unassembled WGS sequence"/>
</dbReference>
<gene>
    <name evidence="1" type="ORF">SAMN04488524_0557</name>
</gene>
<dbReference type="STRING" id="151894.SAMN04488524_0557"/>
<dbReference type="EMBL" id="FWXT01000001">
    <property type="protein sequence ID" value="SMC45664.1"/>
    <property type="molecule type" value="Genomic_DNA"/>
</dbReference>
<evidence type="ECO:0000313" key="1">
    <source>
        <dbReference type="EMBL" id="SMC45664.1"/>
    </source>
</evidence>
<proteinExistence type="predicted"/>
<organism evidence="1 2">
    <name type="scientific">Pedobacter africanus</name>
    <dbReference type="NCBI Taxonomy" id="151894"/>
    <lineage>
        <taxon>Bacteria</taxon>
        <taxon>Pseudomonadati</taxon>
        <taxon>Bacteroidota</taxon>
        <taxon>Sphingobacteriia</taxon>
        <taxon>Sphingobacteriales</taxon>
        <taxon>Sphingobacteriaceae</taxon>
        <taxon>Pedobacter</taxon>
    </lineage>
</organism>
<accession>A0A1W1ZB57</accession>
<name>A0A1W1ZB57_9SPHI</name>